<comment type="catalytic activity">
    <reaction evidence="1">
        <text>(7,8-dihydropterin-6-yl)methyl diphosphate + 4-aminobenzoate = 7,8-dihydropteroate + diphosphate</text>
        <dbReference type="Rhea" id="RHEA:19949"/>
        <dbReference type="ChEBI" id="CHEBI:17836"/>
        <dbReference type="ChEBI" id="CHEBI:17839"/>
        <dbReference type="ChEBI" id="CHEBI:33019"/>
        <dbReference type="ChEBI" id="CHEBI:72950"/>
        <dbReference type="EC" id="2.5.1.15"/>
    </reaction>
</comment>
<dbReference type="InterPro" id="IPR011005">
    <property type="entry name" value="Dihydropteroate_synth-like_sf"/>
</dbReference>
<dbReference type="CDD" id="cd00739">
    <property type="entry name" value="DHPS"/>
    <property type="match status" value="1"/>
</dbReference>
<dbReference type="InterPro" id="IPR006390">
    <property type="entry name" value="DHP_synth_dom"/>
</dbReference>
<dbReference type="PANTHER" id="PTHR20941:SF1">
    <property type="entry name" value="FOLIC ACID SYNTHESIS PROTEIN FOL1"/>
    <property type="match status" value="1"/>
</dbReference>
<dbReference type="GO" id="GO:0046872">
    <property type="term" value="F:metal ion binding"/>
    <property type="evidence" value="ECO:0007669"/>
    <property type="project" value="UniProtKB-KW"/>
</dbReference>
<evidence type="ECO:0000256" key="6">
    <source>
        <dbReference type="ARBA" id="ARBA00022679"/>
    </source>
</evidence>
<dbReference type="NCBIfam" id="TIGR01496">
    <property type="entry name" value="DHPS"/>
    <property type="match status" value="1"/>
</dbReference>
<comment type="pathway">
    <text evidence="3 10">Cofactor biosynthesis; tetrahydrofolate biosynthesis; 7,8-dihydrofolate from 2-amino-4-hydroxy-6-hydroxymethyl-7,8-dihydropteridine diphosphate and 4-aminobenzoate: step 1/2.</text>
</comment>
<organism evidence="12 13">
    <name type="scientific">Citricoccus muralis</name>
    <dbReference type="NCBI Taxonomy" id="169134"/>
    <lineage>
        <taxon>Bacteria</taxon>
        <taxon>Bacillati</taxon>
        <taxon>Actinomycetota</taxon>
        <taxon>Actinomycetes</taxon>
        <taxon>Micrococcales</taxon>
        <taxon>Micrococcaceae</taxon>
        <taxon>Citricoccus</taxon>
    </lineage>
</organism>
<evidence type="ECO:0000256" key="1">
    <source>
        <dbReference type="ARBA" id="ARBA00000012"/>
    </source>
</evidence>
<dbReference type="PROSITE" id="PS00792">
    <property type="entry name" value="DHPS_1"/>
    <property type="match status" value="1"/>
</dbReference>
<dbReference type="GO" id="GO:0004156">
    <property type="term" value="F:dihydropteroate synthase activity"/>
    <property type="evidence" value="ECO:0007669"/>
    <property type="project" value="UniProtKB-EC"/>
</dbReference>
<evidence type="ECO:0000256" key="3">
    <source>
        <dbReference type="ARBA" id="ARBA00004763"/>
    </source>
</evidence>
<dbReference type="PANTHER" id="PTHR20941">
    <property type="entry name" value="FOLATE SYNTHESIS PROTEINS"/>
    <property type="match status" value="1"/>
</dbReference>
<comment type="caution">
    <text evidence="12">The sequence shown here is derived from an EMBL/GenBank/DDBJ whole genome shotgun (WGS) entry which is preliminary data.</text>
</comment>
<dbReference type="AlphaFoldDB" id="A0A3D9LGS3"/>
<gene>
    <name evidence="12" type="ORF">C8E99_2457</name>
</gene>
<keyword evidence="8 10" id="KW-0460">Magnesium</keyword>
<name>A0A3D9LGS3_9MICC</name>
<dbReference type="InterPro" id="IPR045031">
    <property type="entry name" value="DHP_synth-like"/>
</dbReference>
<feature type="domain" description="Pterin-binding" evidence="11">
    <location>
        <begin position="36"/>
        <end position="294"/>
    </location>
</feature>
<evidence type="ECO:0000256" key="7">
    <source>
        <dbReference type="ARBA" id="ARBA00022723"/>
    </source>
</evidence>
<keyword evidence="13" id="KW-1185">Reference proteome</keyword>
<comment type="similarity">
    <text evidence="4 10">Belongs to the DHPS family.</text>
</comment>
<dbReference type="SUPFAM" id="SSF51717">
    <property type="entry name" value="Dihydropteroate synthetase-like"/>
    <property type="match status" value="1"/>
</dbReference>
<evidence type="ECO:0000256" key="2">
    <source>
        <dbReference type="ARBA" id="ARBA00001946"/>
    </source>
</evidence>
<dbReference type="Pfam" id="PF00809">
    <property type="entry name" value="Pterin_bind"/>
    <property type="match status" value="1"/>
</dbReference>
<dbReference type="InterPro" id="IPR000489">
    <property type="entry name" value="Pterin-binding_dom"/>
</dbReference>
<dbReference type="EMBL" id="QREH01000001">
    <property type="protein sequence ID" value="REE04617.1"/>
    <property type="molecule type" value="Genomic_DNA"/>
</dbReference>
<evidence type="ECO:0000313" key="12">
    <source>
        <dbReference type="EMBL" id="REE04617.1"/>
    </source>
</evidence>
<dbReference type="EC" id="2.5.1.15" evidence="5 10"/>
<evidence type="ECO:0000256" key="4">
    <source>
        <dbReference type="ARBA" id="ARBA00009503"/>
    </source>
</evidence>
<keyword evidence="7 10" id="KW-0479">Metal-binding</keyword>
<evidence type="ECO:0000313" key="13">
    <source>
        <dbReference type="Proteomes" id="UP000256727"/>
    </source>
</evidence>
<reference evidence="12 13" key="1">
    <citation type="submission" date="2018-07" db="EMBL/GenBank/DDBJ databases">
        <title>Sequencing the genomes of 1000 actinobacteria strains.</title>
        <authorList>
            <person name="Klenk H.-P."/>
        </authorList>
    </citation>
    <scope>NUCLEOTIDE SEQUENCE [LARGE SCALE GENOMIC DNA]</scope>
    <source>
        <strain evidence="12 13">DSM 14442</strain>
    </source>
</reference>
<dbReference type="GO" id="GO:0046656">
    <property type="term" value="P:folic acid biosynthetic process"/>
    <property type="evidence" value="ECO:0007669"/>
    <property type="project" value="UniProtKB-KW"/>
</dbReference>
<protein>
    <recommendedName>
        <fullName evidence="5 10">Dihydropteroate synthase</fullName>
        <shortName evidence="10">DHPS</shortName>
        <ecNumber evidence="5 10">2.5.1.15</ecNumber>
    </recommendedName>
    <alternativeName>
        <fullName evidence="10">Dihydropteroate pyrophosphorylase</fullName>
    </alternativeName>
</protein>
<comment type="cofactor">
    <cofactor evidence="2 10">
        <name>Mg(2+)</name>
        <dbReference type="ChEBI" id="CHEBI:18420"/>
    </cofactor>
</comment>
<proteinExistence type="inferred from homology"/>
<accession>A0A3D9LGS3</accession>
<sequence>MDSMAAQTGTGPNTGPLSVVRKVRRRTLRDLPTDRTLIMGVVNVTHNSFSDGGEYLAADAAIEQGLRLYYAGADIIDVGGESTRPGAEAIDPVTEQNRILPVIEALVKAGAVVSVDTMHTVTAEAALKIGDVIINDVSGLNYEPEMPELIARTGATYILMHNRGDSKTMDSLADYGDVVEDVARELTELQDAFLAAGVQPEQLILDPGLGFAKAGAQNWELLKGLDRLQSLGFPVLVAASRKRFLGTLLANEAGAEPAPADRDHATAAVSALSALHRVWGVRVHEIEPSLHAVKAARAWLDPESASARRRSA</sequence>
<evidence type="ECO:0000256" key="10">
    <source>
        <dbReference type="RuleBase" id="RU361205"/>
    </source>
</evidence>
<evidence type="ECO:0000256" key="5">
    <source>
        <dbReference type="ARBA" id="ARBA00012458"/>
    </source>
</evidence>
<evidence type="ECO:0000259" key="11">
    <source>
        <dbReference type="PROSITE" id="PS50972"/>
    </source>
</evidence>
<dbReference type="GO" id="GO:0005829">
    <property type="term" value="C:cytosol"/>
    <property type="evidence" value="ECO:0007669"/>
    <property type="project" value="TreeGrafter"/>
</dbReference>
<dbReference type="RefSeq" id="WP_115932512.1">
    <property type="nucleotide sequence ID" value="NZ_QREH01000001.1"/>
</dbReference>
<keyword evidence="6 10" id="KW-0808">Transferase</keyword>
<dbReference type="Gene3D" id="3.20.20.20">
    <property type="entry name" value="Dihydropteroate synthase-like"/>
    <property type="match status" value="1"/>
</dbReference>
<keyword evidence="9 10" id="KW-0289">Folate biosynthesis</keyword>
<comment type="function">
    <text evidence="10">Catalyzes the condensation of para-aminobenzoate (pABA) with 6-hydroxymethyl-7,8-dihydropterin diphosphate (DHPt-PP) to form 7,8-dihydropteroate (H2Pte), the immediate precursor of folate derivatives.</text>
</comment>
<dbReference type="OrthoDB" id="9811744at2"/>
<evidence type="ECO:0000256" key="9">
    <source>
        <dbReference type="ARBA" id="ARBA00022909"/>
    </source>
</evidence>
<dbReference type="Proteomes" id="UP000256727">
    <property type="component" value="Unassembled WGS sequence"/>
</dbReference>
<evidence type="ECO:0000256" key="8">
    <source>
        <dbReference type="ARBA" id="ARBA00022842"/>
    </source>
</evidence>
<dbReference type="PROSITE" id="PS00793">
    <property type="entry name" value="DHPS_2"/>
    <property type="match status" value="1"/>
</dbReference>
<dbReference type="UniPathway" id="UPA00077">
    <property type="reaction ID" value="UER00156"/>
</dbReference>
<dbReference type="GO" id="GO:0046654">
    <property type="term" value="P:tetrahydrofolate biosynthetic process"/>
    <property type="evidence" value="ECO:0007669"/>
    <property type="project" value="UniProtKB-UniPathway"/>
</dbReference>
<dbReference type="PROSITE" id="PS50972">
    <property type="entry name" value="PTERIN_BINDING"/>
    <property type="match status" value="1"/>
</dbReference>